<comment type="caution">
    <text evidence="1">The sequence shown here is derived from an EMBL/GenBank/DDBJ whole genome shotgun (WGS) entry which is preliminary data.</text>
</comment>
<sequence length="84" mass="9674">MNIDLEAEFPEKRVTKHKYNEGEDDPKELDVIDNDQWDSLDEGSDIERKKRTILKELGKKTRALCKGTIAFNDCQVRKPTPVLG</sequence>
<dbReference type="AlphaFoldDB" id="A0A9R1V937"/>
<protein>
    <submittedName>
        <fullName evidence="1">Uncharacterized protein</fullName>
    </submittedName>
</protein>
<organism evidence="1 2">
    <name type="scientific">Lactuca sativa</name>
    <name type="common">Garden lettuce</name>
    <dbReference type="NCBI Taxonomy" id="4236"/>
    <lineage>
        <taxon>Eukaryota</taxon>
        <taxon>Viridiplantae</taxon>
        <taxon>Streptophyta</taxon>
        <taxon>Embryophyta</taxon>
        <taxon>Tracheophyta</taxon>
        <taxon>Spermatophyta</taxon>
        <taxon>Magnoliopsida</taxon>
        <taxon>eudicotyledons</taxon>
        <taxon>Gunneridae</taxon>
        <taxon>Pentapetalae</taxon>
        <taxon>asterids</taxon>
        <taxon>campanulids</taxon>
        <taxon>Asterales</taxon>
        <taxon>Asteraceae</taxon>
        <taxon>Cichorioideae</taxon>
        <taxon>Cichorieae</taxon>
        <taxon>Lactucinae</taxon>
        <taxon>Lactuca</taxon>
    </lineage>
</organism>
<evidence type="ECO:0000313" key="2">
    <source>
        <dbReference type="Proteomes" id="UP000235145"/>
    </source>
</evidence>
<dbReference type="Proteomes" id="UP000235145">
    <property type="component" value="Unassembled WGS sequence"/>
</dbReference>
<gene>
    <name evidence="1" type="ORF">LSAT_V11C600337130</name>
</gene>
<name>A0A9R1V937_LACSA</name>
<accession>A0A9R1V937</accession>
<dbReference type="EMBL" id="NBSK02000006">
    <property type="protein sequence ID" value="KAJ0200573.1"/>
    <property type="molecule type" value="Genomic_DNA"/>
</dbReference>
<reference evidence="1 2" key="1">
    <citation type="journal article" date="2017" name="Nat. Commun.">
        <title>Genome assembly with in vitro proximity ligation data and whole-genome triplication in lettuce.</title>
        <authorList>
            <person name="Reyes-Chin-Wo S."/>
            <person name="Wang Z."/>
            <person name="Yang X."/>
            <person name="Kozik A."/>
            <person name="Arikit S."/>
            <person name="Song C."/>
            <person name="Xia L."/>
            <person name="Froenicke L."/>
            <person name="Lavelle D.O."/>
            <person name="Truco M.J."/>
            <person name="Xia R."/>
            <person name="Zhu S."/>
            <person name="Xu C."/>
            <person name="Xu H."/>
            <person name="Xu X."/>
            <person name="Cox K."/>
            <person name="Korf I."/>
            <person name="Meyers B.C."/>
            <person name="Michelmore R.W."/>
        </authorList>
    </citation>
    <scope>NUCLEOTIDE SEQUENCE [LARGE SCALE GENOMIC DNA]</scope>
    <source>
        <strain evidence="2">cv. Salinas</strain>
        <tissue evidence="1">Seedlings</tissue>
    </source>
</reference>
<proteinExistence type="predicted"/>
<evidence type="ECO:0000313" key="1">
    <source>
        <dbReference type="EMBL" id="KAJ0200573.1"/>
    </source>
</evidence>
<keyword evidence="2" id="KW-1185">Reference proteome</keyword>